<accession>A0A7W8JAH3</accession>
<evidence type="ECO:0000256" key="1">
    <source>
        <dbReference type="ARBA" id="ARBA00009986"/>
    </source>
</evidence>
<feature type="domain" description="Aldehyde dehydrogenase" evidence="3">
    <location>
        <begin position="16"/>
        <end position="427"/>
    </location>
</feature>
<dbReference type="EMBL" id="JACHDZ010000003">
    <property type="protein sequence ID" value="MBB5344382.1"/>
    <property type="molecule type" value="Genomic_DNA"/>
</dbReference>
<comment type="caution">
    <text evidence="4">The sequence shown here is derived from an EMBL/GenBank/DDBJ whole genome shotgun (WGS) entry which is preliminary data.</text>
</comment>
<dbReference type="Gene3D" id="3.40.309.10">
    <property type="entry name" value="Aldehyde Dehydrogenase, Chain A, domain 2"/>
    <property type="match status" value="1"/>
</dbReference>
<dbReference type="SUPFAM" id="SSF53720">
    <property type="entry name" value="ALDH-like"/>
    <property type="match status" value="1"/>
</dbReference>
<dbReference type="InterPro" id="IPR016161">
    <property type="entry name" value="Ald_DH/histidinol_DH"/>
</dbReference>
<name>A0A7W8JAH3_9BACT</name>
<dbReference type="Pfam" id="PF00171">
    <property type="entry name" value="Aldedh"/>
    <property type="match status" value="1"/>
</dbReference>
<reference evidence="4 5" key="1">
    <citation type="submission" date="2020-08" db="EMBL/GenBank/DDBJ databases">
        <title>Genomic Encyclopedia of Type Strains, Phase IV (KMG-V): Genome sequencing to study the core and pangenomes of soil and plant-associated prokaryotes.</title>
        <authorList>
            <person name="Whitman W."/>
        </authorList>
    </citation>
    <scope>NUCLEOTIDE SEQUENCE [LARGE SCALE GENOMIC DNA]</scope>
    <source>
        <strain evidence="4 5">M8US30</strain>
    </source>
</reference>
<dbReference type="EC" id="1.2.1.3" evidence="4"/>
<evidence type="ECO:0000256" key="2">
    <source>
        <dbReference type="ARBA" id="ARBA00023002"/>
    </source>
</evidence>
<dbReference type="Proteomes" id="UP000569092">
    <property type="component" value="Unassembled WGS sequence"/>
</dbReference>
<comment type="similarity">
    <text evidence="1">Belongs to the aldehyde dehydrogenase family.</text>
</comment>
<evidence type="ECO:0000313" key="4">
    <source>
        <dbReference type="EMBL" id="MBB5344382.1"/>
    </source>
</evidence>
<organism evidence="4 5">
    <name type="scientific">Tunturiibacter lichenicola</name>
    <dbReference type="NCBI Taxonomy" id="2051959"/>
    <lineage>
        <taxon>Bacteria</taxon>
        <taxon>Pseudomonadati</taxon>
        <taxon>Acidobacteriota</taxon>
        <taxon>Terriglobia</taxon>
        <taxon>Terriglobales</taxon>
        <taxon>Acidobacteriaceae</taxon>
        <taxon>Tunturiibacter</taxon>
    </lineage>
</organism>
<sequence length="480" mass="52231">MDEVVKVDVVRLSSLRETQRTWAALPIQQRLTVLQRARFAMSGMADAFSNAIPSHLWRTPADTRVAEVLPLLAACRFLEQQAEKILRVRRLSRRGLPFLLTGISSEIQRVPYGVVLILGPANYPLFLPGVQTLQALAAGNAVVLKPGSGGAPIARLFAEALYVAGLPRGLLEVTDDSIAVAEEVLRSPVDKVIFTGSALNARKILRVCAEKIIPCVVEASGCDAVVVLPSADLNRVVKAVTFGIRLNGSATCMAPRRVLLVNASEDRKKMLVSMLSKEFDECRPTHLDEITRENLREMLYEAELLGAREHGSLTSDQRPILVTEVKSEMRLAQADLFAPVLSIIDVSSETELLAAQEACPFALTASVFGREEEARRLAAALNVGTVLINDVIIGTADPRVPFGGRRESGFGTTRGSEGLLEMTVAKVITVQRGKSLRTYEVMGEQHRELFNGIIQASHAQTISQRCHGFAKAVRAAVALR</sequence>
<dbReference type="PANTHER" id="PTHR42804">
    <property type="entry name" value="ALDEHYDE DEHYDROGENASE"/>
    <property type="match status" value="1"/>
</dbReference>
<proteinExistence type="inferred from homology"/>
<dbReference type="InterPro" id="IPR016163">
    <property type="entry name" value="Ald_DH_C"/>
</dbReference>
<dbReference type="InterPro" id="IPR016162">
    <property type="entry name" value="Ald_DH_N"/>
</dbReference>
<dbReference type="PANTHER" id="PTHR42804:SF1">
    <property type="entry name" value="ALDEHYDE DEHYDROGENASE-RELATED"/>
    <property type="match status" value="1"/>
</dbReference>
<gene>
    <name evidence="4" type="ORF">HDF10_002361</name>
</gene>
<dbReference type="GO" id="GO:0004029">
    <property type="term" value="F:aldehyde dehydrogenase (NAD+) activity"/>
    <property type="evidence" value="ECO:0007669"/>
    <property type="project" value="UniProtKB-EC"/>
</dbReference>
<keyword evidence="2 4" id="KW-0560">Oxidoreductase</keyword>
<dbReference type="InterPro" id="IPR015590">
    <property type="entry name" value="Aldehyde_DH_dom"/>
</dbReference>
<evidence type="ECO:0000259" key="3">
    <source>
        <dbReference type="Pfam" id="PF00171"/>
    </source>
</evidence>
<dbReference type="Gene3D" id="3.40.605.10">
    <property type="entry name" value="Aldehyde Dehydrogenase, Chain A, domain 1"/>
    <property type="match status" value="1"/>
</dbReference>
<protein>
    <submittedName>
        <fullName evidence="4">Aldehyde dehydrogenase (NAD+)</fullName>
        <ecNumber evidence="4">1.2.1.3</ecNumber>
    </submittedName>
</protein>
<evidence type="ECO:0000313" key="5">
    <source>
        <dbReference type="Proteomes" id="UP000569092"/>
    </source>
</evidence>
<dbReference type="AlphaFoldDB" id="A0A7W8JAH3"/>